<reference evidence="1 2" key="1">
    <citation type="submission" date="2016-10" db="EMBL/GenBank/DDBJ databases">
        <authorList>
            <person name="de Groot N.N."/>
        </authorList>
    </citation>
    <scope>NUCLEOTIDE SEQUENCE [LARGE SCALE GENOMIC DNA]</scope>
    <source>
        <strain evidence="1 2">DSM 8423</strain>
    </source>
</reference>
<accession>A0A1H7ZQE0</accession>
<proteinExistence type="predicted"/>
<dbReference type="STRING" id="43775.SAMN04489760_1262"/>
<dbReference type="AlphaFoldDB" id="A0A1H7ZQE0"/>
<protein>
    <submittedName>
        <fullName evidence="1">Uncharacterized protein</fullName>
    </submittedName>
</protein>
<sequence length="31" mass="3668">MWEVRKLHDHPQNSIKGIYFVGGDYIHEVKA</sequence>
<dbReference type="Proteomes" id="UP000198744">
    <property type="component" value="Unassembled WGS sequence"/>
</dbReference>
<keyword evidence="2" id="KW-1185">Reference proteome</keyword>
<organism evidence="1 2">
    <name type="scientific">Syntrophus gentianae</name>
    <dbReference type="NCBI Taxonomy" id="43775"/>
    <lineage>
        <taxon>Bacteria</taxon>
        <taxon>Pseudomonadati</taxon>
        <taxon>Thermodesulfobacteriota</taxon>
        <taxon>Syntrophia</taxon>
        <taxon>Syntrophales</taxon>
        <taxon>Syntrophaceae</taxon>
        <taxon>Syntrophus</taxon>
    </lineage>
</organism>
<name>A0A1H7ZQE0_9BACT</name>
<evidence type="ECO:0000313" key="2">
    <source>
        <dbReference type="Proteomes" id="UP000198744"/>
    </source>
</evidence>
<evidence type="ECO:0000313" key="1">
    <source>
        <dbReference type="EMBL" id="SEM60501.1"/>
    </source>
</evidence>
<gene>
    <name evidence="1" type="ORF">SAMN04489760_1262</name>
</gene>
<dbReference type="EMBL" id="FOBS01000026">
    <property type="protein sequence ID" value="SEM60501.1"/>
    <property type="molecule type" value="Genomic_DNA"/>
</dbReference>